<organism evidence="1 2">
    <name type="scientific">Phaseolus coccineus</name>
    <name type="common">Scarlet runner bean</name>
    <name type="synonym">Phaseolus multiflorus</name>
    <dbReference type="NCBI Taxonomy" id="3886"/>
    <lineage>
        <taxon>Eukaryota</taxon>
        <taxon>Viridiplantae</taxon>
        <taxon>Streptophyta</taxon>
        <taxon>Embryophyta</taxon>
        <taxon>Tracheophyta</taxon>
        <taxon>Spermatophyta</taxon>
        <taxon>Magnoliopsida</taxon>
        <taxon>eudicotyledons</taxon>
        <taxon>Gunneridae</taxon>
        <taxon>Pentapetalae</taxon>
        <taxon>rosids</taxon>
        <taxon>fabids</taxon>
        <taxon>Fabales</taxon>
        <taxon>Fabaceae</taxon>
        <taxon>Papilionoideae</taxon>
        <taxon>50 kb inversion clade</taxon>
        <taxon>NPAAA clade</taxon>
        <taxon>indigoferoid/millettioid clade</taxon>
        <taxon>Phaseoleae</taxon>
        <taxon>Phaseolus</taxon>
    </lineage>
</organism>
<dbReference type="PANTHER" id="PTHR34061">
    <property type="entry name" value="PROTEIN, PUTATIVE-RELATED"/>
    <property type="match status" value="1"/>
</dbReference>
<dbReference type="Proteomes" id="UP001374584">
    <property type="component" value="Unassembled WGS sequence"/>
</dbReference>
<keyword evidence="2" id="KW-1185">Reference proteome</keyword>
<proteinExistence type="predicted"/>
<dbReference type="PANTHER" id="PTHR34061:SF2">
    <property type="entry name" value="PROTEIN, PUTATIVE-RELATED"/>
    <property type="match status" value="1"/>
</dbReference>
<accession>A0AAN9QXN9</accession>
<reference evidence="1 2" key="1">
    <citation type="submission" date="2024-01" db="EMBL/GenBank/DDBJ databases">
        <title>The genomes of 5 underutilized Papilionoideae crops provide insights into root nodulation and disease resistanc.</title>
        <authorList>
            <person name="Jiang F."/>
        </authorList>
    </citation>
    <scope>NUCLEOTIDE SEQUENCE [LARGE SCALE GENOMIC DNA]</scope>
    <source>
        <strain evidence="1">JINMINGXINNONG_FW02</strain>
        <tissue evidence="1">Leaves</tissue>
    </source>
</reference>
<comment type="caution">
    <text evidence="1">The sequence shown here is derived from an EMBL/GenBank/DDBJ whole genome shotgun (WGS) entry which is preliminary data.</text>
</comment>
<evidence type="ECO:0000313" key="2">
    <source>
        <dbReference type="Proteomes" id="UP001374584"/>
    </source>
</evidence>
<gene>
    <name evidence="1" type="ORF">VNO80_21402</name>
</gene>
<protein>
    <submittedName>
        <fullName evidence="1">Uncharacterized protein</fullName>
    </submittedName>
</protein>
<sequence length="88" mass="9828">MSCTRTRFSRGRWVKYSSCTCEKLDGVAVAATWVCQSFVSAFFASLEWCSCFYVDTTDGPDADSTFATSLISIAEKDDSTTFRLFDQT</sequence>
<name>A0AAN9QXN9_PHACN</name>
<evidence type="ECO:0000313" key="1">
    <source>
        <dbReference type="EMBL" id="KAK7346878.1"/>
    </source>
</evidence>
<dbReference type="EMBL" id="JAYMYR010000008">
    <property type="protein sequence ID" value="KAK7346878.1"/>
    <property type="molecule type" value="Genomic_DNA"/>
</dbReference>
<dbReference type="AlphaFoldDB" id="A0AAN9QXN9"/>